<gene>
    <name evidence="5" type="ORF">Sphch_3389</name>
</gene>
<dbReference type="EC" id="1.3.1.34" evidence="5"/>
<comment type="similarity">
    <text evidence="1">Belongs to the short-chain dehydrogenases/reductases (SDR) family.</text>
</comment>
<dbReference type="STRING" id="690566.Sphch_3389"/>
<comment type="catalytic activity">
    <reaction evidence="4">
        <text>2,5-dichlorocyclohexa-2,5-dien-1,4-diol + NAD(+) = 2,5-dichlorohydroquinone + NADH + H(+)</text>
        <dbReference type="Rhea" id="RHEA:15741"/>
        <dbReference type="ChEBI" id="CHEBI:15378"/>
        <dbReference type="ChEBI" id="CHEBI:27545"/>
        <dbReference type="ChEBI" id="CHEBI:28975"/>
        <dbReference type="ChEBI" id="CHEBI:57540"/>
        <dbReference type="ChEBI" id="CHEBI:57945"/>
    </reaction>
</comment>
<dbReference type="Proteomes" id="UP000007150">
    <property type="component" value="Chromosome 2"/>
</dbReference>
<keyword evidence="3 5" id="KW-0560">Oxidoreductase</keyword>
<dbReference type="CDD" id="cd05369">
    <property type="entry name" value="TER_DECR_SDR_a"/>
    <property type="match status" value="1"/>
</dbReference>
<dbReference type="EMBL" id="CP002799">
    <property type="protein sequence ID" value="AEG50985.1"/>
    <property type="molecule type" value="Genomic_DNA"/>
</dbReference>
<name>F6F3H3_SPHCR</name>
<dbReference type="NCBIfam" id="NF005752">
    <property type="entry name" value="PRK07576.1"/>
    <property type="match status" value="1"/>
</dbReference>
<dbReference type="InterPro" id="IPR002347">
    <property type="entry name" value="SDR_fam"/>
</dbReference>
<evidence type="ECO:0000256" key="4">
    <source>
        <dbReference type="ARBA" id="ARBA00051383"/>
    </source>
</evidence>
<dbReference type="InterPro" id="IPR036291">
    <property type="entry name" value="NAD(P)-bd_dom_sf"/>
</dbReference>
<evidence type="ECO:0000313" key="6">
    <source>
        <dbReference type="Proteomes" id="UP000007150"/>
    </source>
</evidence>
<dbReference type="Gene3D" id="3.40.50.720">
    <property type="entry name" value="NAD(P)-binding Rossmann-like Domain"/>
    <property type="match status" value="1"/>
</dbReference>
<keyword evidence="2" id="KW-0521">NADP</keyword>
<keyword evidence="6" id="KW-1185">Reference proteome</keyword>
<dbReference type="GO" id="GO:0018502">
    <property type="term" value="F:2,5-dichloro-2,5-cyclohexadiene-1,4-diol dehydrogenase activity"/>
    <property type="evidence" value="ECO:0007669"/>
    <property type="project" value="RHEA"/>
</dbReference>
<dbReference type="KEGG" id="sch:Sphch_3389"/>
<reference evidence="5 6" key="1">
    <citation type="submission" date="2011-05" db="EMBL/GenBank/DDBJ databases">
        <title>Complete sequence of chromosome 2 of Sphingobium chlorophenolicum L-1.</title>
        <authorList>
            <consortium name="US DOE Joint Genome Institute"/>
            <person name="Lucas S."/>
            <person name="Han J."/>
            <person name="Lapidus A."/>
            <person name="Cheng J.-F."/>
            <person name="Goodwin L."/>
            <person name="Pitluck S."/>
            <person name="Peters L."/>
            <person name="Daligault H."/>
            <person name="Han C."/>
            <person name="Tapia R."/>
            <person name="Land M."/>
            <person name="Hauser L."/>
            <person name="Kyrpides N."/>
            <person name="Ivanova N."/>
            <person name="Pagani I."/>
            <person name="Turner P."/>
            <person name="Copley S."/>
            <person name="Woyke T."/>
        </authorList>
    </citation>
    <scope>NUCLEOTIDE SEQUENCE [LARGE SCALE GENOMIC DNA]</scope>
    <source>
        <strain evidence="5 6">L-1</strain>
    </source>
</reference>
<proteinExistence type="inferred from homology"/>
<dbReference type="PANTHER" id="PTHR43296:SF2">
    <property type="entry name" value="PEROXISOMAL 2,4-DIENOYL-COA REDUCTASE [(3E)-ENOYL-COA-PRODUCING]"/>
    <property type="match status" value="1"/>
</dbReference>
<evidence type="ECO:0000256" key="1">
    <source>
        <dbReference type="ARBA" id="ARBA00006484"/>
    </source>
</evidence>
<dbReference type="PRINTS" id="PR00081">
    <property type="entry name" value="GDHRDH"/>
</dbReference>
<protein>
    <submittedName>
        <fullName evidence="5">2,4-dienoyl-CoA reductase (NADPH)</fullName>
        <ecNumber evidence="5">1.3.1.34</ecNumber>
    </submittedName>
</protein>
<dbReference type="AlphaFoldDB" id="F6F3H3"/>
<dbReference type="FunFam" id="3.40.50.720:FF:000084">
    <property type="entry name" value="Short-chain dehydrogenase reductase"/>
    <property type="match status" value="1"/>
</dbReference>
<sequence length="268" mass="27508">MDIFKERSFAGKTVFVAGGSSGINLGIAQRFAEFGARVGLISRKQERISAAAATIVDAGGEAMGIEADVRDYAAVDAALASVKDAYGEIDIVISGAAGNFLSPVVGMSANAFKTVIDIDLLGTFNVLRACYDHIRKPGASIISITAGQAVRPMMFQAHAGAAKAGINNLTQTLAMEWGPAGIRVNAIAPGPIGDTEGMARLAPSDEATAALKGRIALRDYGTKRDIADLALFLCSDNAKYITGAIIDCDGGSVLGDASADALTVPGRG</sequence>
<dbReference type="Pfam" id="PF13561">
    <property type="entry name" value="adh_short_C2"/>
    <property type="match status" value="1"/>
</dbReference>
<dbReference type="GO" id="GO:0008670">
    <property type="term" value="F:2,4-dienoyl-CoA reductase (NADPH) activity"/>
    <property type="evidence" value="ECO:0007669"/>
    <property type="project" value="UniProtKB-EC"/>
</dbReference>
<dbReference type="InterPro" id="IPR045017">
    <property type="entry name" value="DECR2-like"/>
</dbReference>
<evidence type="ECO:0000313" key="5">
    <source>
        <dbReference type="EMBL" id="AEG50985.1"/>
    </source>
</evidence>
<evidence type="ECO:0000256" key="2">
    <source>
        <dbReference type="ARBA" id="ARBA00022857"/>
    </source>
</evidence>
<accession>F6F3H3</accession>
<dbReference type="PANTHER" id="PTHR43296">
    <property type="entry name" value="PEROXISOMAL 2,4-DIENOYL-COA REDUCTASE"/>
    <property type="match status" value="1"/>
</dbReference>
<dbReference type="GO" id="GO:0009062">
    <property type="term" value="P:fatty acid catabolic process"/>
    <property type="evidence" value="ECO:0007669"/>
    <property type="project" value="InterPro"/>
</dbReference>
<evidence type="ECO:0000256" key="3">
    <source>
        <dbReference type="ARBA" id="ARBA00023002"/>
    </source>
</evidence>
<dbReference type="HOGENOM" id="CLU_010194_1_2_5"/>
<dbReference type="RefSeq" id="WP_013849215.1">
    <property type="nucleotide sequence ID" value="NC_015594.1"/>
</dbReference>
<organism evidence="5 6">
    <name type="scientific">Sphingobium chlorophenolicum L-1</name>
    <dbReference type="NCBI Taxonomy" id="690566"/>
    <lineage>
        <taxon>Bacteria</taxon>
        <taxon>Pseudomonadati</taxon>
        <taxon>Pseudomonadota</taxon>
        <taxon>Alphaproteobacteria</taxon>
        <taxon>Sphingomonadales</taxon>
        <taxon>Sphingomonadaceae</taxon>
        <taxon>Sphingobium</taxon>
    </lineage>
</organism>
<dbReference type="SUPFAM" id="SSF51735">
    <property type="entry name" value="NAD(P)-binding Rossmann-fold domains"/>
    <property type="match status" value="1"/>
</dbReference>